<dbReference type="Proteomes" id="UP000270094">
    <property type="component" value="Unassembled WGS sequence"/>
</dbReference>
<gene>
    <name evidence="1" type="ORF">SVUK_LOCUS20678</name>
</gene>
<keyword evidence="2" id="KW-1185">Reference proteome</keyword>
<dbReference type="AlphaFoldDB" id="A0A3P7JJ15"/>
<evidence type="ECO:0000313" key="1">
    <source>
        <dbReference type="EMBL" id="VDM85680.1"/>
    </source>
</evidence>
<sequence>MCTIAEEGIGKVIAHDKTGNVLRDTIFSISDTEEGLRLGRTKSGPFSIRFRQGEGIVYTPSRQLQPGSIHYLRVRAHSQSSNHPDSHFMLIISTGMYPF</sequence>
<evidence type="ECO:0000313" key="2">
    <source>
        <dbReference type="Proteomes" id="UP000270094"/>
    </source>
</evidence>
<dbReference type="OrthoDB" id="5985519at2759"/>
<name>A0A3P7JJ15_STRVU</name>
<dbReference type="EMBL" id="UYYB01143688">
    <property type="protein sequence ID" value="VDM85680.1"/>
    <property type="molecule type" value="Genomic_DNA"/>
</dbReference>
<accession>A0A3P7JJ15</accession>
<proteinExistence type="predicted"/>
<protein>
    <recommendedName>
        <fullName evidence="3">Cadherin domain-containing protein</fullName>
    </recommendedName>
</protein>
<organism evidence="1 2">
    <name type="scientific">Strongylus vulgaris</name>
    <name type="common">Blood worm</name>
    <dbReference type="NCBI Taxonomy" id="40348"/>
    <lineage>
        <taxon>Eukaryota</taxon>
        <taxon>Metazoa</taxon>
        <taxon>Ecdysozoa</taxon>
        <taxon>Nematoda</taxon>
        <taxon>Chromadorea</taxon>
        <taxon>Rhabditida</taxon>
        <taxon>Rhabditina</taxon>
        <taxon>Rhabditomorpha</taxon>
        <taxon>Strongyloidea</taxon>
        <taxon>Strongylidae</taxon>
        <taxon>Strongylus</taxon>
    </lineage>
</organism>
<reference evidence="1 2" key="1">
    <citation type="submission" date="2018-11" db="EMBL/GenBank/DDBJ databases">
        <authorList>
            <consortium name="Pathogen Informatics"/>
        </authorList>
    </citation>
    <scope>NUCLEOTIDE SEQUENCE [LARGE SCALE GENOMIC DNA]</scope>
</reference>
<evidence type="ECO:0008006" key="3">
    <source>
        <dbReference type="Google" id="ProtNLM"/>
    </source>
</evidence>